<comment type="subcellular location">
    <subcellularLocation>
        <location evidence="1">Endoplasmic reticulum membrane</location>
        <topology evidence="1">Peripheral membrane protein</topology>
        <orientation evidence="1">Cytoplasmic side</orientation>
    </subcellularLocation>
</comment>
<evidence type="ECO:0000256" key="1">
    <source>
        <dbReference type="ARBA" id="ARBA00004397"/>
    </source>
</evidence>
<comment type="caution">
    <text evidence="10">The sequence shown here is derived from an EMBL/GenBank/DDBJ whole genome shotgun (WGS) entry which is preliminary data.</text>
</comment>
<dbReference type="EMBL" id="CAMGYJ010000006">
    <property type="protein sequence ID" value="CAI0433750.1"/>
    <property type="molecule type" value="Genomic_DNA"/>
</dbReference>
<keyword evidence="3" id="KW-0547">Nucleotide-binding</keyword>
<dbReference type="PROSITE" id="PS00300">
    <property type="entry name" value="SRP54"/>
    <property type="match status" value="1"/>
</dbReference>
<dbReference type="GO" id="GO:0005047">
    <property type="term" value="F:signal recognition particle binding"/>
    <property type="evidence" value="ECO:0007669"/>
    <property type="project" value="InterPro"/>
</dbReference>
<dbReference type="InterPro" id="IPR007222">
    <property type="entry name" value="Sig_recog_particle_rcpt_asu_N"/>
</dbReference>
<evidence type="ECO:0000256" key="4">
    <source>
        <dbReference type="ARBA" id="ARBA00022824"/>
    </source>
</evidence>
<dbReference type="Pfam" id="PF04086">
    <property type="entry name" value="SRP-alpha_N"/>
    <property type="match status" value="1"/>
</dbReference>
<dbReference type="SMART" id="SM00962">
    <property type="entry name" value="SRP54"/>
    <property type="match status" value="1"/>
</dbReference>
<proteinExistence type="inferred from homology"/>
<dbReference type="InterPro" id="IPR003593">
    <property type="entry name" value="AAA+_ATPase"/>
</dbReference>
<dbReference type="GO" id="GO:0005525">
    <property type="term" value="F:GTP binding"/>
    <property type="evidence" value="ECO:0007669"/>
    <property type="project" value="UniProtKB-KW"/>
</dbReference>
<dbReference type="InterPro" id="IPR000897">
    <property type="entry name" value="SRP54_GTPase_dom"/>
</dbReference>
<evidence type="ECO:0000256" key="3">
    <source>
        <dbReference type="ARBA" id="ARBA00022741"/>
    </source>
</evidence>
<dbReference type="SUPFAM" id="SSF47364">
    <property type="entry name" value="Domain of the SRP/SRP receptor G-proteins"/>
    <property type="match status" value="1"/>
</dbReference>
<evidence type="ECO:0000256" key="8">
    <source>
        <dbReference type="SAM" id="MobiDB-lite"/>
    </source>
</evidence>
<reference evidence="10" key="1">
    <citation type="submission" date="2022-08" db="EMBL/GenBank/DDBJ databases">
        <authorList>
            <person name="Gutierrez-Valencia J."/>
        </authorList>
    </citation>
    <scope>NUCLEOTIDE SEQUENCE</scope>
</reference>
<dbReference type="CDD" id="cd17876">
    <property type="entry name" value="SRalpha_C"/>
    <property type="match status" value="1"/>
</dbReference>
<dbReference type="InterPro" id="IPR027417">
    <property type="entry name" value="P-loop_NTPase"/>
</dbReference>
<evidence type="ECO:0000256" key="6">
    <source>
        <dbReference type="ARBA" id="ARBA00023136"/>
    </source>
</evidence>
<evidence type="ECO:0000256" key="5">
    <source>
        <dbReference type="ARBA" id="ARBA00023134"/>
    </source>
</evidence>
<dbReference type="GO" id="GO:0005785">
    <property type="term" value="C:signal recognition particle receptor complex"/>
    <property type="evidence" value="ECO:0007669"/>
    <property type="project" value="InterPro"/>
</dbReference>
<dbReference type="PANTHER" id="PTHR43134:SF1">
    <property type="entry name" value="SIGNAL RECOGNITION PARTICLE RECEPTOR SUBUNIT ALPHA"/>
    <property type="match status" value="1"/>
</dbReference>
<dbReference type="FunFam" id="3.30.450.60:FF:000016">
    <property type="entry name" value="Signal recognition particle receptor subunit alpha"/>
    <property type="match status" value="1"/>
</dbReference>
<organism evidence="10 11">
    <name type="scientific">Linum tenue</name>
    <dbReference type="NCBI Taxonomy" id="586396"/>
    <lineage>
        <taxon>Eukaryota</taxon>
        <taxon>Viridiplantae</taxon>
        <taxon>Streptophyta</taxon>
        <taxon>Embryophyta</taxon>
        <taxon>Tracheophyta</taxon>
        <taxon>Spermatophyta</taxon>
        <taxon>Magnoliopsida</taxon>
        <taxon>eudicotyledons</taxon>
        <taxon>Gunneridae</taxon>
        <taxon>Pentapetalae</taxon>
        <taxon>rosids</taxon>
        <taxon>fabids</taxon>
        <taxon>Malpighiales</taxon>
        <taxon>Linaceae</taxon>
        <taxon>Linum</taxon>
    </lineage>
</organism>
<keyword evidence="4" id="KW-0256">Endoplasmic reticulum</keyword>
<keyword evidence="5" id="KW-0342">GTP-binding</keyword>
<keyword evidence="11" id="KW-1185">Reference proteome</keyword>
<keyword evidence="7" id="KW-0675">Receptor</keyword>
<dbReference type="CDD" id="cd14826">
    <property type="entry name" value="SR_alpha_SRX"/>
    <property type="match status" value="1"/>
</dbReference>
<evidence type="ECO:0000313" key="11">
    <source>
        <dbReference type="Proteomes" id="UP001154282"/>
    </source>
</evidence>
<feature type="region of interest" description="Disordered" evidence="8">
    <location>
        <begin position="122"/>
        <end position="312"/>
    </location>
</feature>
<dbReference type="SMART" id="SM00382">
    <property type="entry name" value="AAA"/>
    <property type="match status" value="1"/>
</dbReference>
<dbReference type="InterPro" id="IPR036225">
    <property type="entry name" value="SRP/SRP_N"/>
</dbReference>
<dbReference type="Pfam" id="PF00448">
    <property type="entry name" value="SRP54"/>
    <property type="match status" value="2"/>
</dbReference>
<dbReference type="GO" id="GO:0006614">
    <property type="term" value="P:SRP-dependent cotranslational protein targeting to membrane"/>
    <property type="evidence" value="ECO:0007669"/>
    <property type="project" value="InterPro"/>
</dbReference>
<evidence type="ECO:0000259" key="9">
    <source>
        <dbReference type="PROSITE" id="PS00300"/>
    </source>
</evidence>
<dbReference type="InterPro" id="IPR013822">
    <property type="entry name" value="Signal_recog_particl_SRP54_hlx"/>
</dbReference>
<protein>
    <recommendedName>
        <fullName evidence="9">SRP54-type proteins GTP-binding domain-containing protein</fullName>
    </recommendedName>
</protein>
<dbReference type="Gene3D" id="3.30.450.60">
    <property type="match status" value="1"/>
</dbReference>
<gene>
    <name evidence="10" type="ORF">LITE_LOCUS24020</name>
</gene>
<evidence type="ECO:0000256" key="2">
    <source>
        <dbReference type="ARBA" id="ARBA00008531"/>
    </source>
</evidence>
<dbReference type="AlphaFoldDB" id="A0AAV0LHS9"/>
<dbReference type="PANTHER" id="PTHR43134">
    <property type="entry name" value="SIGNAL RECOGNITION PARTICLE RECEPTOR SUBUNIT ALPHA"/>
    <property type="match status" value="1"/>
</dbReference>
<evidence type="ECO:0000313" key="10">
    <source>
        <dbReference type="EMBL" id="CAI0433750.1"/>
    </source>
</evidence>
<dbReference type="InterPro" id="IPR011012">
    <property type="entry name" value="Longin-like_dom_sf"/>
</dbReference>
<sequence length="593" mass="65196">MLEQLLIFTRGGLILWTCKELGNALKGSPIDTLIRFCLLEERSGSNSYNYDAPGAAYTLKWTFNNELGLVFVAVYQRILRLLYVDELLSMVKREFCEIYDPKRVDYNDFDETFRQLRKEAEARTEDLKKSKQVGRPANDSKKQGHVKKGGADGGNKKKSEATGGSDDDDNRAGYNKLENGHSNGHHVASDGSRKLAVGNGKENDSVNVGAFDVSKLQKLKNKGGKKNDTVVSDSKGSKLDTKKKATKKNRVWDDSPSQSKLDFTDPVETGSENIDVVAANQGESMMDKEEVVSSDSEDEEDEVGKGSAPDSKKKGWFSSMFQSIAGKANIEKSDLEPALRALKDRLMTKNVAEEIAEKLCESVAASLEGKKLASFTRISSTVQAAMEDALVRILTPKRSIDILRDVHAAKEQRKPYVVVFVGVNGVGKSTNLAKVAYWLLQHNVSVMMAACDTFRSGAVEQLRTHARRLQIPIFEKGYEKDPAMVAKEAIQEATRNGSDVVLVDTAGRMQDNEPLMRALSKLVNLNNPDLVLFVGEALVGNDAVDQLSKFNQVGAALSMVYISGAPVMFVGCGQSYTDLKKLNVKTIVKTLLK</sequence>
<dbReference type="Pfam" id="PF02881">
    <property type="entry name" value="SRP54_N"/>
    <property type="match status" value="1"/>
</dbReference>
<dbReference type="Gene3D" id="1.20.120.140">
    <property type="entry name" value="Signal recognition particle SRP54, nucleotide-binding domain"/>
    <property type="match status" value="1"/>
</dbReference>
<evidence type="ECO:0000256" key="7">
    <source>
        <dbReference type="ARBA" id="ARBA00023170"/>
    </source>
</evidence>
<accession>A0AAV0LHS9</accession>
<dbReference type="SMART" id="SM00963">
    <property type="entry name" value="SRP54_N"/>
    <property type="match status" value="1"/>
</dbReference>
<name>A0AAV0LHS9_9ROSI</name>
<keyword evidence="6" id="KW-0472">Membrane</keyword>
<dbReference type="Gene3D" id="3.40.50.300">
    <property type="entry name" value="P-loop containing nucleotide triphosphate hydrolases"/>
    <property type="match status" value="1"/>
</dbReference>
<dbReference type="InterPro" id="IPR042101">
    <property type="entry name" value="SRP54_N_sf"/>
</dbReference>
<dbReference type="FunFam" id="3.40.50.300:FF:000188">
    <property type="entry name" value="signal recognition particle receptor subunit alpha"/>
    <property type="match status" value="1"/>
</dbReference>
<feature type="domain" description="SRP54-type proteins GTP-binding" evidence="9">
    <location>
        <begin position="566"/>
        <end position="579"/>
    </location>
</feature>
<dbReference type="SUPFAM" id="SSF64356">
    <property type="entry name" value="SNARE-like"/>
    <property type="match status" value="1"/>
</dbReference>
<dbReference type="SUPFAM" id="SSF52540">
    <property type="entry name" value="P-loop containing nucleoside triphosphate hydrolases"/>
    <property type="match status" value="1"/>
</dbReference>
<comment type="similarity">
    <text evidence="2">Belongs to the GTP-binding SRP family.</text>
</comment>
<dbReference type="Proteomes" id="UP001154282">
    <property type="component" value="Unassembled WGS sequence"/>
</dbReference>
<dbReference type="GO" id="GO:0003924">
    <property type="term" value="F:GTPase activity"/>
    <property type="evidence" value="ECO:0007669"/>
    <property type="project" value="InterPro"/>
</dbReference>
<dbReference type="FunFam" id="1.20.120.140:FF:000007">
    <property type="entry name" value="Signal recognition particle receptor subunit alpha"/>
    <property type="match status" value="1"/>
</dbReference>
<dbReference type="GO" id="GO:0006886">
    <property type="term" value="P:intracellular protein transport"/>
    <property type="evidence" value="ECO:0007669"/>
    <property type="project" value="InterPro"/>
</dbReference>